<dbReference type="Proteomes" id="UP000288351">
    <property type="component" value="Unassembled WGS sequence"/>
</dbReference>
<reference evidence="1 2" key="1">
    <citation type="journal article" date="2019" name="Microbiol. Resour. Announc.">
        <title>Draft Genome Sequence of the Most Traditional epsilon-Poly-l-Lysine Producer, Streptomyces albulus NBRC14147.</title>
        <authorList>
            <person name="Yamanaka K."/>
            <person name="Hamano Y."/>
        </authorList>
    </citation>
    <scope>NUCLEOTIDE SEQUENCE [LARGE SCALE GENOMIC DNA]</scope>
    <source>
        <strain evidence="1 2">NBRC 14147</strain>
    </source>
</reference>
<gene>
    <name evidence="1" type="ORF">SALB_05337</name>
</gene>
<accession>A0A401R4N8</accession>
<dbReference type="EMBL" id="BHXC01000006">
    <property type="protein sequence ID" value="GCB92570.1"/>
    <property type="molecule type" value="Genomic_DNA"/>
</dbReference>
<sequence length="127" mass="14723">MKILGHYEELWLELAGTPDGKLQDFKQEKGEPDEDRIVQYLRDGEELFSAMGAVGDILGSEERILGGDSIFTDGEWIWRGDLWFYLSRYHVRLPNEFLTRVREHGYALPVVDEARLISLSDELHEIL</sequence>
<evidence type="ECO:0000313" key="2">
    <source>
        <dbReference type="Proteomes" id="UP000288351"/>
    </source>
</evidence>
<dbReference type="RefSeq" id="WP_016570609.1">
    <property type="nucleotide sequence ID" value="NZ_BHXC01000006.1"/>
</dbReference>
<proteinExistence type="predicted"/>
<dbReference type="AlphaFoldDB" id="A0A401R4N8"/>
<organism evidence="1 2">
    <name type="scientific">Streptomyces noursei</name>
    <name type="common">Streptomyces albulus</name>
    <dbReference type="NCBI Taxonomy" id="1971"/>
    <lineage>
        <taxon>Bacteria</taxon>
        <taxon>Bacillati</taxon>
        <taxon>Actinomycetota</taxon>
        <taxon>Actinomycetes</taxon>
        <taxon>Kitasatosporales</taxon>
        <taxon>Streptomycetaceae</taxon>
        <taxon>Streptomyces</taxon>
    </lineage>
</organism>
<evidence type="ECO:0000313" key="1">
    <source>
        <dbReference type="EMBL" id="GCB92570.1"/>
    </source>
</evidence>
<comment type="caution">
    <text evidence="1">The sequence shown here is derived from an EMBL/GenBank/DDBJ whole genome shotgun (WGS) entry which is preliminary data.</text>
</comment>
<name>A0A401R4N8_STRNR</name>
<protein>
    <submittedName>
        <fullName evidence="1">Uncharacterized protein</fullName>
    </submittedName>
</protein>